<dbReference type="RefSeq" id="WP_046317330.1">
    <property type="nucleotide sequence ID" value="NZ_JAMBJK010000027.1"/>
</dbReference>
<dbReference type="EMBL" id="JXJQ01000010">
    <property type="protein sequence ID" value="KJY60622.1"/>
    <property type="molecule type" value="Genomic_DNA"/>
</dbReference>
<accession>A0A0F4LP86</accession>
<dbReference type="AlphaFoldDB" id="A0A0F4LP86"/>
<name>A0A0F4LP86_9LACO</name>
<dbReference type="Proteomes" id="UP000033558">
    <property type="component" value="Unassembled WGS sequence"/>
</dbReference>
<evidence type="ECO:0000313" key="2">
    <source>
        <dbReference type="EMBL" id="KJY60622.1"/>
    </source>
</evidence>
<reference evidence="2 3" key="1">
    <citation type="submission" date="2015-01" db="EMBL/GenBank/DDBJ databases">
        <title>Comparative genomics of the lactic acid bacteria isolated from the honey bee gut.</title>
        <authorList>
            <person name="Ellegaard K.M."/>
            <person name="Tamarit D."/>
            <person name="Javelind E."/>
            <person name="Olofsson T."/>
            <person name="Andersson S.G."/>
            <person name="Vasquez A."/>
        </authorList>
    </citation>
    <scope>NUCLEOTIDE SEQUENCE [LARGE SCALE GENOMIC DNA]</scope>
    <source>
        <strain evidence="2 3">Bin4</strain>
    </source>
</reference>
<comment type="caution">
    <text evidence="2">The sequence shown here is derived from an EMBL/GenBank/DDBJ whole genome shotgun (WGS) entry which is preliminary data.</text>
</comment>
<organism evidence="2 3">
    <name type="scientific">Bombilactobacillus mellifer</name>
    <dbReference type="NCBI Taxonomy" id="1218492"/>
    <lineage>
        <taxon>Bacteria</taxon>
        <taxon>Bacillati</taxon>
        <taxon>Bacillota</taxon>
        <taxon>Bacilli</taxon>
        <taxon>Lactobacillales</taxon>
        <taxon>Lactobacillaceae</taxon>
        <taxon>Bombilactobacillus</taxon>
    </lineage>
</organism>
<protein>
    <recommendedName>
        <fullName evidence="1">Mga helix-turn-helix domain-containing protein</fullName>
    </recommendedName>
</protein>
<dbReference type="InterPro" id="IPR007737">
    <property type="entry name" value="Mga_HTH"/>
</dbReference>
<evidence type="ECO:0000259" key="1">
    <source>
        <dbReference type="Pfam" id="PF05043"/>
    </source>
</evidence>
<dbReference type="STRING" id="1218492.JG30_13070"/>
<proteinExistence type="predicted"/>
<dbReference type="Pfam" id="PF05043">
    <property type="entry name" value="Mga"/>
    <property type="match status" value="1"/>
</dbReference>
<dbReference type="PATRIC" id="fig|1218492.5.peg.1358"/>
<feature type="domain" description="Mga helix-turn-helix" evidence="1">
    <location>
        <begin position="101"/>
        <end position="178"/>
    </location>
</feature>
<keyword evidence="3" id="KW-1185">Reference proteome</keyword>
<dbReference type="OrthoDB" id="2326586at2"/>
<gene>
    <name evidence="2" type="ORF">JG30_13070</name>
</gene>
<dbReference type="HOGENOM" id="CLU_514611_0_0_9"/>
<sequence length="529" mass="60949">MEKTPDLFLSVSETEKLHLFEQIRQLKVMEKTNQDSLKIYQRLTPGISEINLRQVALQMHKSYGSIYNTYDGIVQDMKAILGKSDPTIPEIFAVSSDQYQIYLISHTDSYNFLRQVLSSNKRSFTNFYQAMGNSKATALRHLKPMRTFLKKFDVRVAYEPMRFIGREQDVRIALTVLYWRATQGLSWPFDSVTQKQASELVSYGLDLFHMVEPNNVTKDFFGIFLAVSMLRMANGHLVDKNPRLPYIKYPYANLYENAELQKIIQDNAPSEFTQVVARINEIPSSRLMAESVNVYNAASSVLSIIPYTKNQSEESLELLQEYDTVIYDFVAQIIQRIPFNIQKRLKMDDQNMKTVKINLVRVIIGGLAFGNSYYQAITYYGGQAAGIRTIDMPEYRKQIRDLLLELVEEDEFSDFQPHVDLMTDAVYNSSLRLMALTSSHYSVKIYPEIEDSFLAYLDLIETIKSLPYVDLVDNFAEADLIITATEHLDIKSTTGNQFIFKWSHDFGNAQFGQLITVIRDIWTQKKISG</sequence>
<evidence type="ECO:0000313" key="3">
    <source>
        <dbReference type="Proteomes" id="UP000033558"/>
    </source>
</evidence>